<evidence type="ECO:0000256" key="2">
    <source>
        <dbReference type="ARBA" id="ARBA00022741"/>
    </source>
</evidence>
<name>A0A9W7XMC5_9FUNG</name>
<accession>A0A9W7XMC5</accession>
<feature type="domain" description="Tr-type G" evidence="7">
    <location>
        <begin position="219"/>
        <end position="451"/>
    </location>
</feature>
<dbReference type="PANTHER" id="PTHR43721">
    <property type="entry name" value="ELONGATION FACTOR TU-RELATED"/>
    <property type="match status" value="1"/>
</dbReference>
<dbReference type="Gene3D" id="3.40.50.300">
    <property type="entry name" value="P-loop containing nucleotide triphosphate hydrolases"/>
    <property type="match status" value="1"/>
</dbReference>
<sequence length="732" mass="79109">MDDITYRISTMSMGKTDAAAVVPASSTKYAVDESLFDALVDQATGATTNPIEQPTNLVERQRTLRQRLLEALSEDIEYLVGVINGRIEEEGEAILEIGACSGEFSMDLDGDDDASRIERTLGMVVGDPRINAFVSLLYDSGCQEEANANGGGHMDTTYARDINVADNDSGGGEKKRRGKQGAASNKKQNEQSSVGSLTTQQGRLAVFLVRRKPSGVEQMLEVRVAVVGNVDAGKSTMLGVLTQGHLDDGRGRARVALFRHKHEIDSGRTSSVGLEILGFDKLRGAPIRHSPDAHRRLGWDAVCSRSSKLLAFLDLAGHEKYLKTTVFGMAGGAPDYVMLMVAANAGLTGMAREHLGLALALGIPVFVVITKIDMCPSNVLDATLKQLTKVLRSSGCRKLPIAVRDRASVVMAATRFVNHRVCPVFQISNVTGEGVDCLQTFLNILPVNRALTANSNKQQQQQQQETVDAQGSGGQGQQLRYEINEIFNVPYVGTVVSGVIVSGRMEPGQTVWMGPDFHGNFTQATLKTIHRKRVDVQSAHAGQSVSIALKRVAKSQVRKGMVLLGKPDGSTDIGQQQPQVSMTFEAEVVVLYHSTTITKRYQAMVHCGSVHQTARVLSIEQADAAAAAGSGSSLLRTGDRAKVLFQFIRHPEYILPGSRLIFREGRTKGVGKVLRVLSKQEEHDVVFRVTNGTMAFDHRSIKAKLESMRHHQQSQAAVAATKAAMAAGKKAG</sequence>
<keyword evidence="4" id="KW-0648">Protein biosynthesis</keyword>
<dbReference type="SUPFAM" id="SSF52540">
    <property type="entry name" value="P-loop containing nucleoside triphosphate hydrolases"/>
    <property type="match status" value="1"/>
</dbReference>
<dbReference type="Pfam" id="PF03143">
    <property type="entry name" value="GTP_EFTU_D3"/>
    <property type="match status" value="1"/>
</dbReference>
<evidence type="ECO:0000256" key="5">
    <source>
        <dbReference type="ARBA" id="ARBA00023134"/>
    </source>
</evidence>
<feature type="region of interest" description="Disordered" evidence="6">
    <location>
        <begin position="163"/>
        <end position="197"/>
    </location>
</feature>
<comment type="similarity">
    <text evidence="1">Belongs to the TRAFAC class translation factor GTPase superfamily. Classic translation factor GTPase family. EF-Tu/EF-1A subfamily.</text>
</comment>
<dbReference type="Pfam" id="PF00009">
    <property type="entry name" value="GTP_EFTU"/>
    <property type="match status" value="1"/>
</dbReference>
<dbReference type="GO" id="GO:0005525">
    <property type="term" value="F:GTP binding"/>
    <property type="evidence" value="ECO:0007669"/>
    <property type="project" value="UniProtKB-KW"/>
</dbReference>
<dbReference type="InterPro" id="IPR000795">
    <property type="entry name" value="T_Tr_GTP-bd_dom"/>
</dbReference>
<dbReference type="InterPro" id="IPR009000">
    <property type="entry name" value="Transl_B-barrel_sf"/>
</dbReference>
<dbReference type="CDD" id="cd03708">
    <property type="entry name" value="GTPBP_III"/>
    <property type="match status" value="1"/>
</dbReference>
<evidence type="ECO:0000313" key="8">
    <source>
        <dbReference type="EMBL" id="KAJ1646488.1"/>
    </source>
</evidence>
<evidence type="ECO:0000256" key="3">
    <source>
        <dbReference type="ARBA" id="ARBA00022768"/>
    </source>
</evidence>
<protein>
    <recommendedName>
        <fullName evidence="7">Tr-type G domain-containing protein</fullName>
    </recommendedName>
</protein>
<feature type="region of interest" description="Disordered" evidence="6">
    <location>
        <begin position="455"/>
        <end position="474"/>
    </location>
</feature>
<feature type="compositionally biased region" description="Polar residues" evidence="6">
    <location>
        <begin position="182"/>
        <end position="197"/>
    </location>
</feature>
<dbReference type="SUPFAM" id="SSF50465">
    <property type="entry name" value="EF-Tu/eEF-1alpha/eIF2-gamma C-terminal domain"/>
    <property type="match status" value="1"/>
</dbReference>
<proteinExistence type="inferred from homology"/>
<evidence type="ECO:0000256" key="4">
    <source>
        <dbReference type="ARBA" id="ARBA00022917"/>
    </source>
</evidence>
<dbReference type="InterPro" id="IPR027417">
    <property type="entry name" value="P-loop_NTPase"/>
</dbReference>
<dbReference type="InterPro" id="IPR050055">
    <property type="entry name" value="EF-Tu_GTPase"/>
</dbReference>
<gene>
    <name evidence="8" type="ORF">LPJ64_002037</name>
</gene>
<organism evidence="8 9">
    <name type="scientific">Coemansia asiatica</name>
    <dbReference type="NCBI Taxonomy" id="1052880"/>
    <lineage>
        <taxon>Eukaryota</taxon>
        <taxon>Fungi</taxon>
        <taxon>Fungi incertae sedis</taxon>
        <taxon>Zoopagomycota</taxon>
        <taxon>Kickxellomycotina</taxon>
        <taxon>Kickxellomycetes</taxon>
        <taxon>Kickxellales</taxon>
        <taxon>Kickxellaceae</taxon>
        <taxon>Coemansia</taxon>
    </lineage>
</organism>
<dbReference type="InterPro" id="IPR004160">
    <property type="entry name" value="Transl_elong_EFTu/EF1A_C"/>
</dbReference>
<dbReference type="CDD" id="cd03694">
    <property type="entry name" value="GTPBP_II"/>
    <property type="match status" value="1"/>
</dbReference>
<keyword evidence="5" id="KW-0342">GTP-binding</keyword>
<evidence type="ECO:0000256" key="1">
    <source>
        <dbReference type="ARBA" id="ARBA00007249"/>
    </source>
</evidence>
<keyword evidence="2" id="KW-0547">Nucleotide-binding</keyword>
<comment type="caution">
    <text evidence="8">The sequence shown here is derived from an EMBL/GenBank/DDBJ whole genome shotgun (WGS) entry which is preliminary data.</text>
</comment>
<dbReference type="InterPro" id="IPR035531">
    <property type="entry name" value="GTPBP1-like"/>
</dbReference>
<dbReference type="FunFam" id="3.40.50.300:FF:000091">
    <property type="entry name" value="Probable GTP-binding protein 1"/>
    <property type="match status" value="1"/>
</dbReference>
<dbReference type="GO" id="GO:0003924">
    <property type="term" value="F:GTPase activity"/>
    <property type="evidence" value="ECO:0007669"/>
    <property type="project" value="InterPro"/>
</dbReference>
<dbReference type="Proteomes" id="UP001145021">
    <property type="component" value="Unassembled WGS sequence"/>
</dbReference>
<dbReference type="Gene3D" id="2.40.30.10">
    <property type="entry name" value="Translation factors"/>
    <property type="match status" value="2"/>
</dbReference>
<dbReference type="FunFam" id="2.40.30.10:FF:000014">
    <property type="entry name" value="Probable GTP-binding protein 1"/>
    <property type="match status" value="1"/>
</dbReference>
<dbReference type="InterPro" id="IPR004161">
    <property type="entry name" value="EFTu-like_2"/>
</dbReference>
<evidence type="ECO:0000313" key="9">
    <source>
        <dbReference type="Proteomes" id="UP001145021"/>
    </source>
</evidence>
<keyword evidence="9" id="KW-1185">Reference proteome</keyword>
<dbReference type="AlphaFoldDB" id="A0A9W7XMC5"/>
<dbReference type="GO" id="GO:0003746">
    <property type="term" value="F:translation elongation factor activity"/>
    <property type="evidence" value="ECO:0007669"/>
    <property type="project" value="UniProtKB-KW"/>
</dbReference>
<dbReference type="CDD" id="cd04165">
    <property type="entry name" value="GTPBP1_like"/>
    <property type="match status" value="1"/>
</dbReference>
<evidence type="ECO:0000256" key="6">
    <source>
        <dbReference type="SAM" id="MobiDB-lite"/>
    </source>
</evidence>
<dbReference type="EMBL" id="JANBOH010000059">
    <property type="protein sequence ID" value="KAJ1646488.1"/>
    <property type="molecule type" value="Genomic_DNA"/>
</dbReference>
<dbReference type="InterPro" id="IPR009001">
    <property type="entry name" value="Transl_elong_EF1A/Init_IF2_C"/>
</dbReference>
<keyword evidence="3" id="KW-0251">Elongation factor</keyword>
<dbReference type="PANTHER" id="PTHR43721:SF9">
    <property type="entry name" value="GTP-BINDING PROTEIN 1"/>
    <property type="match status" value="1"/>
</dbReference>
<dbReference type="PROSITE" id="PS51722">
    <property type="entry name" value="G_TR_2"/>
    <property type="match status" value="1"/>
</dbReference>
<dbReference type="Pfam" id="PF03144">
    <property type="entry name" value="GTP_EFTU_D2"/>
    <property type="match status" value="1"/>
</dbReference>
<reference evidence="8" key="1">
    <citation type="submission" date="2022-07" db="EMBL/GenBank/DDBJ databases">
        <title>Phylogenomic reconstructions and comparative analyses of Kickxellomycotina fungi.</title>
        <authorList>
            <person name="Reynolds N.K."/>
            <person name="Stajich J.E."/>
            <person name="Barry K."/>
            <person name="Grigoriev I.V."/>
            <person name="Crous P."/>
            <person name="Smith M.E."/>
        </authorList>
    </citation>
    <scope>NUCLEOTIDE SEQUENCE</scope>
    <source>
        <strain evidence="8">NBRC 105413</strain>
    </source>
</reference>
<dbReference type="SUPFAM" id="SSF50447">
    <property type="entry name" value="Translation proteins"/>
    <property type="match status" value="1"/>
</dbReference>
<evidence type="ECO:0000259" key="7">
    <source>
        <dbReference type="PROSITE" id="PS51722"/>
    </source>
</evidence>